<evidence type="ECO:0000313" key="2">
    <source>
        <dbReference type="EMBL" id="EKX99123.1"/>
    </source>
</evidence>
<feature type="signal peptide" evidence="1">
    <location>
        <begin position="1"/>
        <end position="20"/>
    </location>
</feature>
<proteinExistence type="predicted"/>
<protein>
    <recommendedName>
        <fullName evidence="4">DUF4878 domain-containing protein</fullName>
    </recommendedName>
</protein>
<dbReference type="AlphaFoldDB" id="L1N6I7"/>
<dbReference type="Proteomes" id="UP000010433">
    <property type="component" value="Unassembled WGS sequence"/>
</dbReference>
<accession>L1N6I7</accession>
<dbReference type="RefSeq" id="WP_009163126.1">
    <property type="nucleotide sequence ID" value="NZ_KB291007.1"/>
</dbReference>
<dbReference type="OrthoDB" id="1081900at2"/>
<keyword evidence="3" id="KW-1185">Reference proteome</keyword>
<dbReference type="STRING" id="1127699.HMPREF9151_01817"/>
<dbReference type="PATRIC" id="fig|1127699.3.peg.1676"/>
<reference evidence="2 3" key="1">
    <citation type="submission" date="2012-05" db="EMBL/GenBank/DDBJ databases">
        <authorList>
            <person name="Weinstock G."/>
            <person name="Sodergren E."/>
            <person name="Lobos E.A."/>
            <person name="Fulton L."/>
            <person name="Fulton R."/>
            <person name="Courtney L."/>
            <person name="Fronick C."/>
            <person name="O'Laughlin M."/>
            <person name="Godfrey J."/>
            <person name="Wilson R.M."/>
            <person name="Miner T."/>
            <person name="Farmer C."/>
            <person name="Delehaunty K."/>
            <person name="Cordes M."/>
            <person name="Minx P."/>
            <person name="Tomlinson C."/>
            <person name="Chen J."/>
            <person name="Wollam A."/>
            <person name="Pepin K.H."/>
            <person name="Bhonagiri V."/>
            <person name="Zhang X."/>
            <person name="Suruliraj S."/>
            <person name="Warren W."/>
            <person name="Mitreva M."/>
            <person name="Mardis E.R."/>
            <person name="Wilson R.K."/>
        </authorList>
    </citation>
    <scope>NUCLEOTIDE SEQUENCE [LARGE SCALE GENOMIC DNA]</scope>
    <source>
        <strain evidence="2 3">F0055</strain>
    </source>
</reference>
<name>L1N6I7_9BACT</name>
<dbReference type="Gene3D" id="3.10.450.50">
    <property type="match status" value="1"/>
</dbReference>
<feature type="chain" id="PRO_5003954200" description="DUF4878 domain-containing protein" evidence="1">
    <location>
        <begin position="21"/>
        <end position="128"/>
    </location>
</feature>
<organism evidence="2 3">
    <name type="scientific">Hoylesella saccharolytica F0055</name>
    <dbReference type="NCBI Taxonomy" id="1127699"/>
    <lineage>
        <taxon>Bacteria</taxon>
        <taxon>Pseudomonadati</taxon>
        <taxon>Bacteroidota</taxon>
        <taxon>Bacteroidia</taxon>
        <taxon>Bacteroidales</taxon>
        <taxon>Prevotellaceae</taxon>
        <taxon>Hoylesella</taxon>
    </lineage>
</organism>
<sequence length="128" mass="14573">MNKTLSFVFAVLITSCSAGVEPSDVAAQAAKGYYQLLLEGKYDSYVDGFFRPDSLPQSYREQLITRVRQFVAEQNALYKGIREVSIERALADTDLHSANVFLILHYGDDTEEEILVPMTEHKGIWYMR</sequence>
<dbReference type="EMBL" id="AMEP01000105">
    <property type="protein sequence ID" value="EKX99123.1"/>
    <property type="molecule type" value="Genomic_DNA"/>
</dbReference>
<evidence type="ECO:0000256" key="1">
    <source>
        <dbReference type="SAM" id="SignalP"/>
    </source>
</evidence>
<keyword evidence="1" id="KW-0732">Signal</keyword>
<dbReference type="PROSITE" id="PS51257">
    <property type="entry name" value="PROKAR_LIPOPROTEIN"/>
    <property type="match status" value="1"/>
</dbReference>
<evidence type="ECO:0008006" key="4">
    <source>
        <dbReference type="Google" id="ProtNLM"/>
    </source>
</evidence>
<comment type="caution">
    <text evidence="2">The sequence shown here is derived from an EMBL/GenBank/DDBJ whole genome shotgun (WGS) entry which is preliminary data.</text>
</comment>
<gene>
    <name evidence="2" type="ORF">HMPREF9151_01817</name>
</gene>
<evidence type="ECO:0000313" key="3">
    <source>
        <dbReference type="Proteomes" id="UP000010433"/>
    </source>
</evidence>
<dbReference type="HOGENOM" id="CLU_157739_0_0_10"/>